<accession>A0A6L7EXR0</accession>
<dbReference type="GO" id="GO:0012505">
    <property type="term" value="C:endomembrane system"/>
    <property type="evidence" value="ECO:0007669"/>
    <property type="project" value="UniProtKB-SubCell"/>
</dbReference>
<gene>
    <name evidence="7" type="ORF">GRQ65_13960</name>
</gene>
<feature type="transmembrane region" description="Helical" evidence="5">
    <location>
        <begin position="44"/>
        <end position="62"/>
    </location>
</feature>
<feature type="transmembrane region" description="Helical" evidence="5">
    <location>
        <begin position="20"/>
        <end position="37"/>
    </location>
</feature>
<organism evidence="7 8">
    <name type="scientific">Nocardioides flavescens</name>
    <dbReference type="NCBI Taxonomy" id="2691959"/>
    <lineage>
        <taxon>Bacteria</taxon>
        <taxon>Bacillati</taxon>
        <taxon>Actinomycetota</taxon>
        <taxon>Actinomycetes</taxon>
        <taxon>Propionibacteriales</taxon>
        <taxon>Nocardioidaceae</taxon>
        <taxon>Nocardioides</taxon>
    </lineage>
</organism>
<dbReference type="RefSeq" id="WP_160878583.1">
    <property type="nucleotide sequence ID" value="NZ_WUEK01000008.1"/>
</dbReference>
<dbReference type="InterPro" id="IPR003807">
    <property type="entry name" value="DUF202"/>
</dbReference>
<comment type="subcellular location">
    <subcellularLocation>
        <location evidence="1">Endomembrane system</location>
        <topology evidence="1">Multi-pass membrane protein</topology>
    </subcellularLocation>
</comment>
<dbReference type="AlphaFoldDB" id="A0A6L7EXR0"/>
<protein>
    <submittedName>
        <fullName evidence="7">DUF202 domain-containing protein</fullName>
    </submittedName>
</protein>
<comment type="caution">
    <text evidence="7">The sequence shown here is derived from an EMBL/GenBank/DDBJ whole genome shotgun (WGS) entry which is preliminary data.</text>
</comment>
<evidence type="ECO:0000259" key="6">
    <source>
        <dbReference type="Pfam" id="PF02656"/>
    </source>
</evidence>
<feature type="domain" description="DUF202" evidence="6">
    <location>
        <begin position="12"/>
        <end position="62"/>
    </location>
</feature>
<reference evidence="7 8" key="1">
    <citation type="submission" date="2019-12" db="EMBL/GenBank/DDBJ databases">
        <authorList>
            <person name="Kun Z."/>
        </authorList>
    </citation>
    <scope>NUCLEOTIDE SEQUENCE [LARGE SCALE GENOMIC DNA]</scope>
    <source>
        <strain evidence="7 8">YIM 123512</strain>
    </source>
</reference>
<sequence>MTPPAQPPLDDQVERTQLAWRRTALSYVAVALLVAHLSTGDDRVALLVVLASVAAVLGFVWLSPAKLVALDGAVMVAGVAVLAVVALVGLR</sequence>
<keyword evidence="4 5" id="KW-0472">Membrane</keyword>
<dbReference type="EMBL" id="WUEK01000008">
    <property type="protein sequence ID" value="MXG90656.1"/>
    <property type="molecule type" value="Genomic_DNA"/>
</dbReference>
<evidence type="ECO:0000256" key="3">
    <source>
        <dbReference type="ARBA" id="ARBA00022989"/>
    </source>
</evidence>
<name>A0A6L7EXR0_9ACTN</name>
<evidence type="ECO:0000313" key="8">
    <source>
        <dbReference type="Proteomes" id="UP000473325"/>
    </source>
</evidence>
<feature type="transmembrane region" description="Helical" evidence="5">
    <location>
        <begin position="68"/>
        <end position="90"/>
    </location>
</feature>
<dbReference type="Proteomes" id="UP000473325">
    <property type="component" value="Unassembled WGS sequence"/>
</dbReference>
<evidence type="ECO:0000256" key="5">
    <source>
        <dbReference type="SAM" id="Phobius"/>
    </source>
</evidence>
<keyword evidence="2 5" id="KW-0812">Transmembrane</keyword>
<keyword evidence="8" id="KW-1185">Reference proteome</keyword>
<evidence type="ECO:0000256" key="1">
    <source>
        <dbReference type="ARBA" id="ARBA00004127"/>
    </source>
</evidence>
<dbReference type="Pfam" id="PF02656">
    <property type="entry name" value="DUF202"/>
    <property type="match status" value="1"/>
</dbReference>
<evidence type="ECO:0000256" key="2">
    <source>
        <dbReference type="ARBA" id="ARBA00022692"/>
    </source>
</evidence>
<evidence type="ECO:0000313" key="7">
    <source>
        <dbReference type="EMBL" id="MXG90656.1"/>
    </source>
</evidence>
<evidence type="ECO:0000256" key="4">
    <source>
        <dbReference type="ARBA" id="ARBA00023136"/>
    </source>
</evidence>
<keyword evidence="3 5" id="KW-1133">Transmembrane helix</keyword>
<proteinExistence type="predicted"/>